<keyword evidence="2" id="KW-0614">Plasmid</keyword>
<dbReference type="Proteomes" id="UP000056750">
    <property type="component" value="Plasmid pASTE61-200"/>
</dbReference>
<accession>A0ABM5YQ98</accession>
<gene>
    <name evidence="2" type="ORF">AVL57_00995</name>
</gene>
<name>A0ABM5YQ98_9ALTE</name>
<dbReference type="RefSeq" id="WP_061093789.1">
    <property type="nucleotide sequence ID" value="NZ_CP013927.1"/>
</dbReference>
<feature type="domain" description="HipA N-terminal subdomain 1" evidence="1">
    <location>
        <begin position="18"/>
        <end position="104"/>
    </location>
</feature>
<organism evidence="2 3">
    <name type="scientific">Alteromonas stellipolaris</name>
    <dbReference type="NCBI Taxonomy" id="233316"/>
    <lineage>
        <taxon>Bacteria</taxon>
        <taxon>Pseudomonadati</taxon>
        <taxon>Pseudomonadota</taxon>
        <taxon>Gammaproteobacteria</taxon>
        <taxon>Alteromonadales</taxon>
        <taxon>Alteromonadaceae</taxon>
        <taxon>Alteromonas/Salinimonas group</taxon>
        <taxon>Alteromonas</taxon>
    </lineage>
</organism>
<evidence type="ECO:0000313" key="3">
    <source>
        <dbReference type="Proteomes" id="UP000056750"/>
    </source>
</evidence>
<dbReference type="Pfam" id="PF13657">
    <property type="entry name" value="Couple_hipA"/>
    <property type="match status" value="1"/>
</dbReference>
<proteinExistence type="predicted"/>
<dbReference type="EMBL" id="CP013927">
    <property type="protein sequence ID" value="AMJ76750.1"/>
    <property type="molecule type" value="Genomic_DNA"/>
</dbReference>
<reference evidence="2 3" key="1">
    <citation type="submission" date="2015-12" db="EMBL/GenBank/DDBJ databases">
        <title>Intraspecies pangenome expansion in the marine bacterium Alteromonas.</title>
        <authorList>
            <person name="Lopez-Perez M."/>
            <person name="Rodriguez-Valera F."/>
        </authorList>
    </citation>
    <scope>NUCLEOTIDE SEQUENCE [LARGE SCALE GENOMIC DNA]</scope>
    <source>
        <strain evidence="2 3">LMG 21861</strain>
        <plasmid evidence="2 3">pASTE61-200</plasmid>
    </source>
</reference>
<dbReference type="InterPro" id="IPR017508">
    <property type="entry name" value="HipA_N1"/>
</dbReference>
<geneLocation type="plasmid" evidence="2 3">
    <name>pASTE61-200</name>
</geneLocation>
<evidence type="ECO:0000313" key="2">
    <source>
        <dbReference type="EMBL" id="AMJ76750.1"/>
    </source>
</evidence>
<evidence type="ECO:0000259" key="1">
    <source>
        <dbReference type="Pfam" id="PF13657"/>
    </source>
</evidence>
<protein>
    <recommendedName>
        <fullName evidence="1">HipA N-terminal subdomain 1 domain-containing protein</fullName>
    </recommendedName>
</protein>
<sequence length="419" mass="47579">MKFIQVFRWVNPSQQYFCAGNLIKDTEQRVSFHYDDEYLVKAPASLDPKNLNLTFQKVFTTLDGQLPAFFTQFLPGQYASTVLSELHAPWDSLDEFDRLYFISKYFGDHGAIQLNAHDDRQENSIGHCEQDIETIAEAIQIFQSENHRVVFNKPSLSICGVQGTRPMFEFAEPETGARFFAKPSSNPKYNETPIRFATNLLSKSAQIDTVKTSIKSFGEQDIAVQQNFKHAFFKGEDTNHVIKFNAVPIDILIENKRTPTYEDIAQVIRQYSDQPETDLSQLHLRAIFDASINSTRNELNNFHLIDLGVNKWRLAPSFASLPNPDTAAKFSTPFTYRHASRALFTPDALFSAFLGHTIGLNNTIIEHNFDLLQKTLSNLEQIFADANLPSSISEFFESVLAPHSNHLIESDDFGFSPNT</sequence>
<keyword evidence="3" id="KW-1185">Reference proteome</keyword>